<dbReference type="EMBL" id="BAAAPC010000009">
    <property type="protein sequence ID" value="GAA1996266.1"/>
    <property type="molecule type" value="Genomic_DNA"/>
</dbReference>
<evidence type="ECO:0000313" key="2">
    <source>
        <dbReference type="EMBL" id="GAA1996266.1"/>
    </source>
</evidence>
<proteinExistence type="predicted"/>
<dbReference type="Proteomes" id="UP001501585">
    <property type="component" value="Unassembled WGS sequence"/>
</dbReference>
<sequence length="59" mass="6032">MHGLGVAGLELQRDAQDRRRAESKAAPGSGGRIAKGSRKPASVTWEGSSKITLAGSGRG</sequence>
<comment type="caution">
    <text evidence="2">The sequence shown here is derived from an EMBL/GenBank/DDBJ whole genome shotgun (WGS) entry which is preliminary data.</text>
</comment>
<organism evidence="2 3">
    <name type="scientific">Nocardiopsis rhodophaea</name>
    <dbReference type="NCBI Taxonomy" id="280238"/>
    <lineage>
        <taxon>Bacteria</taxon>
        <taxon>Bacillati</taxon>
        <taxon>Actinomycetota</taxon>
        <taxon>Actinomycetes</taxon>
        <taxon>Streptosporangiales</taxon>
        <taxon>Nocardiopsidaceae</taxon>
        <taxon>Nocardiopsis</taxon>
    </lineage>
</organism>
<protein>
    <submittedName>
        <fullName evidence="2">Uncharacterized protein</fullName>
    </submittedName>
</protein>
<evidence type="ECO:0000313" key="3">
    <source>
        <dbReference type="Proteomes" id="UP001501585"/>
    </source>
</evidence>
<keyword evidence="3" id="KW-1185">Reference proteome</keyword>
<accession>A0ABN2T0Y2</accession>
<feature type="region of interest" description="Disordered" evidence="1">
    <location>
        <begin position="1"/>
        <end position="59"/>
    </location>
</feature>
<gene>
    <name evidence="2" type="ORF">GCM10009799_23600</name>
</gene>
<reference evidence="2 3" key="1">
    <citation type="journal article" date="2019" name="Int. J. Syst. Evol. Microbiol.">
        <title>The Global Catalogue of Microorganisms (GCM) 10K type strain sequencing project: providing services to taxonomists for standard genome sequencing and annotation.</title>
        <authorList>
            <consortium name="The Broad Institute Genomics Platform"/>
            <consortium name="The Broad Institute Genome Sequencing Center for Infectious Disease"/>
            <person name="Wu L."/>
            <person name="Ma J."/>
        </authorList>
    </citation>
    <scope>NUCLEOTIDE SEQUENCE [LARGE SCALE GENOMIC DNA]</scope>
    <source>
        <strain evidence="2 3">JCM 15313</strain>
    </source>
</reference>
<feature type="compositionally biased region" description="Basic and acidic residues" evidence="1">
    <location>
        <begin position="11"/>
        <end position="23"/>
    </location>
</feature>
<evidence type="ECO:0000256" key="1">
    <source>
        <dbReference type="SAM" id="MobiDB-lite"/>
    </source>
</evidence>
<name>A0ABN2T0Y2_9ACTN</name>